<dbReference type="AlphaFoldDB" id="A0AAW0FBY7"/>
<reference evidence="2 3" key="1">
    <citation type="submission" date="2022-09" db="EMBL/GenBank/DDBJ databases">
        <authorList>
            <person name="Palmer J.M."/>
        </authorList>
    </citation>
    <scope>NUCLEOTIDE SEQUENCE [LARGE SCALE GENOMIC DNA]</scope>
    <source>
        <strain evidence="2 3">DSM 7382</strain>
    </source>
</reference>
<dbReference type="Proteomes" id="UP001385951">
    <property type="component" value="Unassembled WGS sequence"/>
</dbReference>
<name>A0AAW0FBY7_9APHY</name>
<organism evidence="2 3">
    <name type="scientific">Cerrena zonata</name>
    <dbReference type="NCBI Taxonomy" id="2478898"/>
    <lineage>
        <taxon>Eukaryota</taxon>
        <taxon>Fungi</taxon>
        <taxon>Dikarya</taxon>
        <taxon>Basidiomycota</taxon>
        <taxon>Agaricomycotina</taxon>
        <taxon>Agaricomycetes</taxon>
        <taxon>Polyporales</taxon>
        <taxon>Cerrenaceae</taxon>
        <taxon>Cerrena</taxon>
    </lineage>
</organism>
<proteinExistence type="predicted"/>
<gene>
    <name evidence="2" type="ORF">QCA50_020727</name>
</gene>
<evidence type="ECO:0000256" key="1">
    <source>
        <dbReference type="SAM" id="MobiDB-lite"/>
    </source>
</evidence>
<feature type="compositionally biased region" description="Polar residues" evidence="1">
    <location>
        <begin position="273"/>
        <end position="283"/>
    </location>
</feature>
<feature type="compositionally biased region" description="Polar residues" evidence="1">
    <location>
        <begin position="300"/>
        <end position="321"/>
    </location>
</feature>
<comment type="caution">
    <text evidence="2">The sequence shown here is derived from an EMBL/GenBank/DDBJ whole genome shotgun (WGS) entry which is preliminary data.</text>
</comment>
<keyword evidence="3" id="KW-1185">Reference proteome</keyword>
<sequence>MYVSTVPRYSPSGIQDFIAQQPIHPTQKEIGTYRFQERFNIRNDSHEQLMTPDVLHTDYIQDRNDRKTAFDDVWGDIQDAVTAGGRTTDALFIVIACRPEWPTNRALALENVHLDVALSRQFERHPQLKSSIEKIEDIVCRELAIPHIFNYHRRYESIKPRHPFRNSLSSQVRYNQPIILAEGTERPVETNQIRPPGPGDVDPEVRLEELAEAILATQLSTSVPDAVHSNIAMASGVQETSRLGQMQTSQVGTRVSIVAATNPSEASGRDTIRSMTRQGSRLSHQAGRNERSLGIVEIPSDSSDSEGSQKVSERGQASSPRSAAPSGNHATRGTRVKPQTIPRRTSPRVSVHEHPASTIYSFSPAIHHYLQVSGIGVDSFAALQSTLNHDEREWVTLFMEAGMDHGVATTLRGMILAEYPRDLVEVMRTLRFDDGDDLGDFDEHTLVAEGSSISISSVSSPTETSIMYSEL</sequence>
<evidence type="ECO:0000313" key="3">
    <source>
        <dbReference type="Proteomes" id="UP001385951"/>
    </source>
</evidence>
<accession>A0AAW0FBY7</accession>
<feature type="region of interest" description="Disordered" evidence="1">
    <location>
        <begin position="259"/>
        <end position="353"/>
    </location>
</feature>
<evidence type="ECO:0000313" key="2">
    <source>
        <dbReference type="EMBL" id="KAK7676310.1"/>
    </source>
</evidence>
<protein>
    <submittedName>
        <fullName evidence="2">Uncharacterized protein</fullName>
    </submittedName>
</protein>
<dbReference type="EMBL" id="JASBNA010000123">
    <property type="protein sequence ID" value="KAK7676310.1"/>
    <property type="molecule type" value="Genomic_DNA"/>
</dbReference>